<feature type="compositionally biased region" description="Low complexity" evidence="2">
    <location>
        <begin position="384"/>
        <end position="397"/>
    </location>
</feature>
<evidence type="ECO:0000256" key="2">
    <source>
        <dbReference type="SAM" id="MobiDB-lite"/>
    </source>
</evidence>
<sequence>MERTAAVFAAILVTLAAVPASGAAAAATAQSSAYAGTHVTFDAETNAVTNYTVGGATVFDSLRVESAGSAQSEASAGADADLDADASAVTDVAGSAVSVSATAETRATVTTESGAEMRVHDTPNGNLVLASDDGAQALRANVSDGASVSEDGEARVVVENGDTTSVFVAVGNASVARNDDGDVSAHVGDDGRLVLRTYGESDERTESDEQAEQLIADGTATAELYVMGGANATTEIVQYGGNTTVEVAERTNETVTVTVERSVSEGAVVLTSVSDEAVAAGDSLAVSVDGEAAAHVESASELRTAANGGEQSAYMVTESSAEADAATDVYVALNHFSERTVTMTSESDGSAETTGTTETADGDDSAETAESATDEETDTETDASSETSGTQTSTSAPGFGVTAALAALAGAALVAVRRR</sequence>
<dbReference type="EMBL" id="FOYS01000001">
    <property type="protein sequence ID" value="SFR35865.1"/>
    <property type="molecule type" value="Genomic_DNA"/>
</dbReference>
<dbReference type="Proteomes" id="UP000243250">
    <property type="component" value="Unassembled WGS sequence"/>
</dbReference>
<keyword evidence="3" id="KW-1133">Transmembrane helix</keyword>
<dbReference type="GO" id="GO:0005886">
    <property type="term" value="C:plasma membrane"/>
    <property type="evidence" value="ECO:0007669"/>
    <property type="project" value="UniProtKB-SubCell"/>
</dbReference>
<keyword evidence="5" id="KW-1185">Reference proteome</keyword>
<evidence type="ECO:0000313" key="5">
    <source>
        <dbReference type="Proteomes" id="UP000243250"/>
    </source>
</evidence>
<dbReference type="RefSeq" id="WP_089876745.1">
    <property type="nucleotide sequence ID" value="NZ_FOYS01000001.1"/>
</dbReference>
<dbReference type="InterPro" id="IPR026371">
    <property type="entry name" value="PGF_CTERM"/>
</dbReference>
<evidence type="ECO:0000313" key="4">
    <source>
        <dbReference type="EMBL" id="SFR35865.1"/>
    </source>
</evidence>
<proteinExistence type="predicted"/>
<evidence type="ECO:0000256" key="3">
    <source>
        <dbReference type="SAM" id="Phobius"/>
    </source>
</evidence>
<feature type="region of interest" description="Disordered" evidence="2">
    <location>
        <begin position="341"/>
        <end position="397"/>
    </location>
</feature>
<organism evidence="4 5">
    <name type="scientific">Halogeometricum limi</name>
    <dbReference type="NCBI Taxonomy" id="555875"/>
    <lineage>
        <taxon>Archaea</taxon>
        <taxon>Methanobacteriati</taxon>
        <taxon>Methanobacteriota</taxon>
        <taxon>Stenosarchaea group</taxon>
        <taxon>Halobacteria</taxon>
        <taxon>Halobacteriales</taxon>
        <taxon>Haloferacaceae</taxon>
        <taxon>Halogeometricum</taxon>
    </lineage>
</organism>
<keyword evidence="3" id="KW-0812">Transmembrane</keyword>
<dbReference type="AlphaFoldDB" id="A0A1I6G0Z8"/>
<reference evidence="5" key="1">
    <citation type="submission" date="2016-10" db="EMBL/GenBank/DDBJ databases">
        <authorList>
            <person name="Varghese N."/>
            <person name="Submissions S."/>
        </authorList>
    </citation>
    <scope>NUCLEOTIDE SEQUENCE [LARGE SCALE GENOMIC DNA]</scope>
    <source>
        <strain evidence="5">CGMCC 1.8711</strain>
    </source>
</reference>
<dbReference type="OrthoDB" id="271420at2157"/>
<evidence type="ECO:0000256" key="1">
    <source>
        <dbReference type="ARBA" id="ARBA00022729"/>
    </source>
</evidence>
<feature type="compositionally biased region" description="Low complexity" evidence="2">
    <location>
        <begin position="344"/>
        <end position="359"/>
    </location>
</feature>
<dbReference type="NCBIfam" id="TIGR04126">
    <property type="entry name" value="PGF_CTERM"/>
    <property type="match status" value="1"/>
</dbReference>
<feature type="transmembrane region" description="Helical" evidence="3">
    <location>
        <begin position="396"/>
        <end position="416"/>
    </location>
</feature>
<accession>A0A1I6G0Z8</accession>
<dbReference type="STRING" id="555875.SAMN04488124_0689"/>
<name>A0A1I6G0Z8_9EURY</name>
<feature type="compositionally biased region" description="Acidic residues" evidence="2">
    <location>
        <begin position="360"/>
        <end position="383"/>
    </location>
</feature>
<dbReference type="GO" id="GO:0030115">
    <property type="term" value="C:S-layer"/>
    <property type="evidence" value="ECO:0007669"/>
    <property type="project" value="UniProtKB-SubCell"/>
</dbReference>
<gene>
    <name evidence="4" type="ORF">SAMN04488124_0689</name>
</gene>
<keyword evidence="1" id="KW-0732">Signal</keyword>
<keyword evidence="3" id="KW-0472">Membrane</keyword>
<protein>
    <submittedName>
        <fullName evidence="4">PGF-CTERM protein</fullName>
    </submittedName>
</protein>